<comment type="caution">
    <text evidence="2">The sequence shown here is derived from an EMBL/GenBank/DDBJ whole genome shotgun (WGS) entry which is preliminary data.</text>
</comment>
<protein>
    <submittedName>
        <fullName evidence="2">Uncharacterized protein</fullName>
    </submittedName>
</protein>
<gene>
    <name evidence="2" type="ORF">EV132_103316</name>
</gene>
<dbReference type="Proteomes" id="UP000294576">
    <property type="component" value="Unassembled WGS sequence"/>
</dbReference>
<feature type="region of interest" description="Disordered" evidence="1">
    <location>
        <begin position="1"/>
        <end position="46"/>
    </location>
</feature>
<proteinExistence type="predicted"/>
<organism evidence="2 3">
    <name type="scientific">Rhizobium sullae</name>
    <name type="common">Rhizobium hedysari</name>
    <dbReference type="NCBI Taxonomy" id="50338"/>
    <lineage>
        <taxon>Bacteria</taxon>
        <taxon>Pseudomonadati</taxon>
        <taxon>Pseudomonadota</taxon>
        <taxon>Alphaproteobacteria</taxon>
        <taxon>Hyphomicrobiales</taxon>
        <taxon>Rhizobiaceae</taxon>
        <taxon>Rhizobium/Agrobacterium group</taxon>
        <taxon>Rhizobium</taxon>
    </lineage>
</organism>
<dbReference type="AlphaFoldDB" id="A0A4R3QIY6"/>
<accession>A0A4R3QIY6</accession>
<dbReference type="RefSeq" id="WP_165928126.1">
    <property type="nucleotide sequence ID" value="NZ_SMBH01000003.1"/>
</dbReference>
<evidence type="ECO:0000313" key="2">
    <source>
        <dbReference type="EMBL" id="TCU18196.1"/>
    </source>
</evidence>
<name>A0A4R3QIY6_RHISU</name>
<evidence type="ECO:0000256" key="1">
    <source>
        <dbReference type="SAM" id="MobiDB-lite"/>
    </source>
</evidence>
<sequence length="46" mass="5044">MARKESLQPAPVEKGQVVDLGDATETTLGNNKAGVHEPLGPRRYRR</sequence>
<dbReference type="EMBL" id="SMBH01000003">
    <property type="protein sequence ID" value="TCU18196.1"/>
    <property type="molecule type" value="Genomic_DNA"/>
</dbReference>
<reference evidence="2 3" key="1">
    <citation type="submission" date="2019-03" db="EMBL/GenBank/DDBJ databases">
        <title>Genomic Encyclopedia of Type Strains, Phase IV (KMG-V): Genome sequencing to study the core and pangenomes of soil and plant-associated prokaryotes.</title>
        <authorList>
            <person name="Whitman W."/>
        </authorList>
    </citation>
    <scope>NUCLEOTIDE SEQUENCE [LARGE SCALE GENOMIC DNA]</scope>
    <source>
        <strain evidence="2 3">Hc14</strain>
    </source>
</reference>
<evidence type="ECO:0000313" key="3">
    <source>
        <dbReference type="Proteomes" id="UP000294576"/>
    </source>
</evidence>